<feature type="domain" description="C2H2-type" evidence="13">
    <location>
        <begin position="709"/>
        <end position="736"/>
    </location>
</feature>
<evidence type="ECO:0000256" key="9">
    <source>
        <dbReference type="ARBA" id="ARBA00023125"/>
    </source>
</evidence>
<feature type="domain" description="C2H2-type" evidence="13">
    <location>
        <begin position="681"/>
        <end position="708"/>
    </location>
</feature>
<evidence type="ECO:0000256" key="8">
    <source>
        <dbReference type="ARBA" id="ARBA00023015"/>
    </source>
</evidence>
<feature type="domain" description="C2H2-type" evidence="13">
    <location>
        <begin position="765"/>
        <end position="792"/>
    </location>
</feature>
<evidence type="ECO:0000256" key="3">
    <source>
        <dbReference type="ARBA" id="ARBA00006991"/>
    </source>
</evidence>
<evidence type="ECO:0000256" key="10">
    <source>
        <dbReference type="ARBA" id="ARBA00023163"/>
    </source>
</evidence>
<feature type="domain" description="C2H2-type" evidence="13">
    <location>
        <begin position="877"/>
        <end position="901"/>
    </location>
</feature>
<dbReference type="GO" id="GO:0005634">
    <property type="term" value="C:nucleus"/>
    <property type="evidence" value="ECO:0007669"/>
    <property type="project" value="UniProtKB-SubCell"/>
</dbReference>
<dbReference type="PROSITE" id="PS50157">
    <property type="entry name" value="ZINC_FINGER_C2H2_2"/>
    <property type="match status" value="13"/>
</dbReference>
<name>A0A9Q1HG83_HOLLE</name>
<evidence type="ECO:0000256" key="2">
    <source>
        <dbReference type="ARBA" id="ARBA00006673"/>
    </source>
</evidence>
<dbReference type="GO" id="GO:0042802">
    <property type="term" value="F:identical protein binding"/>
    <property type="evidence" value="ECO:0007669"/>
    <property type="project" value="UniProtKB-ARBA"/>
</dbReference>
<dbReference type="OrthoDB" id="1095242at2759"/>
<gene>
    <name evidence="14" type="ORF">HOLleu_01124</name>
</gene>
<keyword evidence="15" id="KW-1185">Reference proteome</keyword>
<dbReference type="InterPro" id="IPR013087">
    <property type="entry name" value="Znf_C2H2_type"/>
</dbReference>
<evidence type="ECO:0000256" key="5">
    <source>
        <dbReference type="ARBA" id="ARBA00022737"/>
    </source>
</evidence>
<sequence length="901" mass="102947">MISGMTLHPGVEYTREIMRQEYLTLASLDCRPEMNKGETNLTANLVLKCDGYEHVLCTLQQGIVHQQILNFVLHERENLTLTVEGTGIIHVTGYSMEHPVLSHQMTGRTETALKREVHDGIQDLGRHSSHPSPEGNQSTIIGEDCGSEIKCESQHRCDLESAETEKGSYQWLNDENNVLTDSVTVSAVHNNDTGIERVTVGAIYNNDTGTHRVTEGAIYNNGTGSEPVEISDINMDSNDHRGSNFEDALSTDKIVEVTCNCLPNLKVELEQETDQNLNSKNALQTDEENVDVIASYENISTDFTESSTIYTDRKDLRLSIGENTLSSNDVIEGTSNCTSHVNADTEQGSDQHLNSSNALLTISRTEGVFDSNESTHATMESLTLEMDRNDHCQSPDDKDEGTCMDQTFSEEAIVEDSNGDIVEGTMSDMKEEETQASCELFEGNVGNTVNLEVGESRNVQLDSSPLQACLKTKSCTVLLKKIKQSHGNHPRCHSSRKPFKCQFCDKVFKEKVVLAMHERNHTVKQAVTSQSSVGVLNGRQFKCQFCTKEFNTVDHLRRHRSIHFGKKNFKCDKCGKKFQHMVHLKAHERIHTGKNTYKHNHCLKKSIHRTVLKLHENNYTDSSLFTCEYYNKEFCQKAGLQQHQGNHSSNKSFTCLDCGKTYISKRNLKRHERIHTGERPFSCKHCDKKFGRKTVLKRHERTHTGERPFSCKHCDKKFGRKTVLKRHERTHTGERPFSCKHCDKKFGRKTVLKRHERTHTGERPFSCKHCDKKFSRKSNLLHHEQMHTGEKPFSCKHCDKKFSWKSNLLNHERIHTGKKPFSCKYCDKNFIQKSGLNQHEKTHTGERPFSCKLCYKKFSRNTTLKQHEKTHTGERPFTCKQCDKKFSHKTTLQKHERIDTY</sequence>
<evidence type="ECO:0000256" key="4">
    <source>
        <dbReference type="ARBA" id="ARBA00022723"/>
    </source>
</evidence>
<keyword evidence="8" id="KW-0805">Transcription regulation</keyword>
<evidence type="ECO:0000256" key="1">
    <source>
        <dbReference type="ARBA" id="ARBA00004123"/>
    </source>
</evidence>
<evidence type="ECO:0000259" key="13">
    <source>
        <dbReference type="PROSITE" id="PS50157"/>
    </source>
</evidence>
<keyword evidence="4" id="KW-0479">Metal-binding</keyword>
<dbReference type="EMBL" id="JAIZAY010000001">
    <property type="protein sequence ID" value="KAJ8048702.1"/>
    <property type="molecule type" value="Genomic_DNA"/>
</dbReference>
<protein>
    <recommendedName>
        <fullName evidence="13">C2H2-type domain-containing protein</fullName>
    </recommendedName>
</protein>
<dbReference type="PANTHER" id="PTHR24376:SF38">
    <property type="entry name" value="ZINC FINGER PROTEIN 445"/>
    <property type="match status" value="1"/>
</dbReference>
<keyword evidence="6 12" id="KW-0863">Zinc-finger</keyword>
<comment type="caution">
    <text evidence="14">The sequence shown here is derived from an EMBL/GenBank/DDBJ whole genome shotgun (WGS) entry which is preliminary data.</text>
</comment>
<dbReference type="FunFam" id="3.30.160.60:FF:000624">
    <property type="entry name" value="zinc finger protein 697"/>
    <property type="match status" value="2"/>
</dbReference>
<evidence type="ECO:0000256" key="12">
    <source>
        <dbReference type="PROSITE-ProRule" id="PRU00042"/>
    </source>
</evidence>
<dbReference type="FunFam" id="3.30.160.60:FF:000358">
    <property type="entry name" value="zinc finger protein 24"/>
    <property type="match status" value="1"/>
</dbReference>
<dbReference type="GO" id="GO:0000978">
    <property type="term" value="F:RNA polymerase II cis-regulatory region sequence-specific DNA binding"/>
    <property type="evidence" value="ECO:0007669"/>
    <property type="project" value="TreeGrafter"/>
</dbReference>
<dbReference type="GO" id="GO:0001228">
    <property type="term" value="F:DNA-binding transcription activator activity, RNA polymerase II-specific"/>
    <property type="evidence" value="ECO:0007669"/>
    <property type="project" value="TreeGrafter"/>
</dbReference>
<comment type="similarity">
    <text evidence="3">Belongs to the krueppel C2H2-type zinc-finger protein family.</text>
</comment>
<dbReference type="PROSITE" id="PS00028">
    <property type="entry name" value="ZINC_FINGER_C2H2_1"/>
    <property type="match status" value="11"/>
</dbReference>
<keyword evidence="5" id="KW-0677">Repeat</keyword>
<feature type="domain" description="C2H2-type" evidence="13">
    <location>
        <begin position="821"/>
        <end position="848"/>
    </location>
</feature>
<dbReference type="Gene3D" id="2.60.120.340">
    <property type="entry name" value="Nucleoplasmin core domain"/>
    <property type="match status" value="1"/>
</dbReference>
<keyword evidence="10" id="KW-0804">Transcription</keyword>
<keyword evidence="11" id="KW-0539">Nucleus</keyword>
<dbReference type="PANTHER" id="PTHR24376">
    <property type="entry name" value="ZINC FINGER PROTEIN"/>
    <property type="match status" value="1"/>
</dbReference>
<feature type="domain" description="C2H2-type" evidence="13">
    <location>
        <begin position="625"/>
        <end position="652"/>
    </location>
</feature>
<feature type="domain" description="C2H2-type" evidence="13">
    <location>
        <begin position="541"/>
        <end position="568"/>
    </location>
</feature>
<evidence type="ECO:0000313" key="15">
    <source>
        <dbReference type="Proteomes" id="UP001152320"/>
    </source>
</evidence>
<reference evidence="14" key="1">
    <citation type="submission" date="2021-10" db="EMBL/GenBank/DDBJ databases">
        <title>Tropical sea cucumber genome reveals ecological adaptation and Cuvierian tubules defense mechanism.</title>
        <authorList>
            <person name="Chen T."/>
        </authorList>
    </citation>
    <scope>NUCLEOTIDE SEQUENCE</scope>
    <source>
        <strain evidence="14">Nanhai2018</strain>
        <tissue evidence="14">Muscle</tissue>
    </source>
</reference>
<dbReference type="FunFam" id="3.30.160.60:FF:002343">
    <property type="entry name" value="Zinc finger protein 33A"/>
    <property type="match status" value="4"/>
</dbReference>
<feature type="domain" description="C2H2-type" evidence="13">
    <location>
        <begin position="793"/>
        <end position="820"/>
    </location>
</feature>
<feature type="domain" description="C2H2-type" evidence="13">
    <location>
        <begin position="737"/>
        <end position="764"/>
    </location>
</feature>
<evidence type="ECO:0000256" key="11">
    <source>
        <dbReference type="ARBA" id="ARBA00023242"/>
    </source>
</evidence>
<comment type="subcellular location">
    <subcellularLocation>
        <location evidence="1">Nucleus</location>
    </subcellularLocation>
</comment>
<dbReference type="FunFam" id="3.30.160.60:FF:000508">
    <property type="entry name" value="Myeloid zinc finger 1"/>
    <property type="match status" value="1"/>
</dbReference>
<organism evidence="14 15">
    <name type="scientific">Holothuria leucospilota</name>
    <name type="common">Black long sea cucumber</name>
    <name type="synonym">Mertensiothuria leucospilota</name>
    <dbReference type="NCBI Taxonomy" id="206669"/>
    <lineage>
        <taxon>Eukaryota</taxon>
        <taxon>Metazoa</taxon>
        <taxon>Echinodermata</taxon>
        <taxon>Eleutherozoa</taxon>
        <taxon>Echinozoa</taxon>
        <taxon>Holothuroidea</taxon>
        <taxon>Aspidochirotacea</taxon>
        <taxon>Aspidochirotida</taxon>
        <taxon>Holothuriidae</taxon>
        <taxon>Holothuria</taxon>
    </lineage>
</organism>
<dbReference type="SMART" id="SM00355">
    <property type="entry name" value="ZnF_C2H2"/>
    <property type="match status" value="13"/>
</dbReference>
<accession>A0A9Q1HG83</accession>
<evidence type="ECO:0000256" key="7">
    <source>
        <dbReference type="ARBA" id="ARBA00022833"/>
    </source>
</evidence>
<dbReference type="InterPro" id="IPR041232">
    <property type="entry name" value="NPL"/>
</dbReference>
<feature type="domain" description="C2H2-type" evidence="13">
    <location>
        <begin position="653"/>
        <end position="680"/>
    </location>
</feature>
<dbReference type="FunFam" id="3.30.160.60:FF:001954">
    <property type="entry name" value="Zinc finger protein 787"/>
    <property type="match status" value="1"/>
</dbReference>
<dbReference type="AlphaFoldDB" id="A0A9Q1HG83"/>
<dbReference type="Pfam" id="PF00096">
    <property type="entry name" value="zf-C2H2"/>
    <property type="match status" value="11"/>
</dbReference>
<dbReference type="SUPFAM" id="SSF57667">
    <property type="entry name" value="beta-beta-alpha zinc fingers"/>
    <property type="match status" value="8"/>
</dbReference>
<feature type="domain" description="C2H2-type" evidence="13">
    <location>
        <begin position="569"/>
        <end position="596"/>
    </location>
</feature>
<dbReference type="FunFam" id="3.30.160.60:FF:001325">
    <property type="entry name" value="zinc finger protein 200"/>
    <property type="match status" value="1"/>
</dbReference>
<keyword evidence="7" id="KW-0862">Zinc</keyword>
<evidence type="ECO:0000256" key="6">
    <source>
        <dbReference type="ARBA" id="ARBA00022771"/>
    </source>
</evidence>
<proteinExistence type="inferred from homology"/>
<dbReference type="Pfam" id="PF17800">
    <property type="entry name" value="NPL"/>
    <property type="match status" value="1"/>
</dbReference>
<keyword evidence="9" id="KW-0238">DNA-binding</keyword>
<feature type="domain" description="C2H2-type" evidence="13">
    <location>
        <begin position="499"/>
        <end position="526"/>
    </location>
</feature>
<dbReference type="Gene3D" id="3.30.160.60">
    <property type="entry name" value="Classic Zinc Finger"/>
    <property type="match status" value="12"/>
</dbReference>
<dbReference type="GO" id="GO:0008270">
    <property type="term" value="F:zinc ion binding"/>
    <property type="evidence" value="ECO:0007669"/>
    <property type="project" value="UniProtKB-KW"/>
</dbReference>
<dbReference type="InterPro" id="IPR036236">
    <property type="entry name" value="Znf_C2H2_sf"/>
</dbReference>
<feature type="domain" description="C2H2-type" evidence="13">
    <location>
        <begin position="849"/>
        <end position="876"/>
    </location>
</feature>
<dbReference type="Proteomes" id="UP001152320">
    <property type="component" value="Chromosome 1"/>
</dbReference>
<comment type="similarity">
    <text evidence="2">Belongs to the histone deacetylase HD2 family.</text>
</comment>
<evidence type="ECO:0000313" key="14">
    <source>
        <dbReference type="EMBL" id="KAJ8048702.1"/>
    </source>
</evidence>